<dbReference type="Gene3D" id="3.10.350.10">
    <property type="entry name" value="LysM domain"/>
    <property type="match status" value="1"/>
</dbReference>
<dbReference type="STRING" id="398580.Dshi_1766"/>
<feature type="region of interest" description="Disordered" evidence="1">
    <location>
        <begin position="103"/>
        <end position="154"/>
    </location>
</feature>
<accession>A8LMG3</accession>
<sequence>MQDGMDQSARTGRPQVVWGALVALGLVAGGVVLWSLSAPVPEAEDTPTESIANAPPEAPVALDETIEAPPQATPVEIAEPAPEVVQEAPAPAETAAVAVEPEPAPVPAAEAPSAAEPVSPAPADVADPAAAQVETAETAETPEDAAPAAPAADPPRFDLVRVDRAGSAVVAGRAMPGGVVRVLLDGAKVAETVADGRGSFVALFTLDPSAKARALTLESDGEAGDAVVSVETAMVSPFTGPVAARAVDPEPAPRDQAATADASGPRADGPARAPETASLGDLPEPQVDIDTAPAMASPAPDGASAPPARGSAPSVLILSEAGARPAAPPAQPDRPGVSGAANVVIDTISYDAEGEVLLAGRAVPDALVRLYLNNDLVETAEVSPEGLWEARVAGIAQGVYTLRADEVTPDGKVISRFETPFERALRADAVLAAEAAAEAAEAETAAATVAEVPPGQTAAPGEVPVLEAAPGALAVAGVVTVQPGFTLWQIARENYGDGFQYVRVFQSNRDRIRDPDLIYPGQVFAVPRETP</sequence>
<dbReference type="CDD" id="cd00118">
    <property type="entry name" value="LysM"/>
    <property type="match status" value="1"/>
</dbReference>
<protein>
    <recommendedName>
        <fullName evidence="3">LysM domain-containing protein</fullName>
    </recommendedName>
</protein>
<keyword evidence="2" id="KW-0472">Membrane</keyword>
<dbReference type="InterPro" id="IPR052196">
    <property type="entry name" value="Bact_Kbp"/>
</dbReference>
<feature type="domain" description="LysM" evidence="3">
    <location>
        <begin position="477"/>
        <end position="526"/>
    </location>
</feature>
<dbReference type="PROSITE" id="PS51782">
    <property type="entry name" value="LYSM"/>
    <property type="match status" value="1"/>
</dbReference>
<dbReference type="RefSeq" id="WP_012178438.1">
    <property type="nucleotide sequence ID" value="NC_009952.1"/>
</dbReference>
<organism evidence="4 5">
    <name type="scientific">Dinoroseobacter shibae (strain DSM 16493 / NCIMB 14021 / DFL 12)</name>
    <dbReference type="NCBI Taxonomy" id="398580"/>
    <lineage>
        <taxon>Bacteria</taxon>
        <taxon>Pseudomonadati</taxon>
        <taxon>Pseudomonadota</taxon>
        <taxon>Alphaproteobacteria</taxon>
        <taxon>Rhodobacterales</taxon>
        <taxon>Roseobacteraceae</taxon>
        <taxon>Dinoroseobacter</taxon>
    </lineage>
</organism>
<dbReference type="OrthoDB" id="370541at2"/>
<evidence type="ECO:0000256" key="1">
    <source>
        <dbReference type="SAM" id="MobiDB-lite"/>
    </source>
</evidence>
<name>A8LMG3_DINSH</name>
<dbReference type="EMBL" id="CP000830">
    <property type="protein sequence ID" value="ABV93508.1"/>
    <property type="molecule type" value="Genomic_DNA"/>
</dbReference>
<dbReference type="InterPro" id="IPR018392">
    <property type="entry name" value="LysM"/>
</dbReference>
<dbReference type="eggNOG" id="COG1652">
    <property type="taxonomic scope" value="Bacteria"/>
</dbReference>
<dbReference type="KEGG" id="dsh:Dshi_1766"/>
<proteinExistence type="predicted"/>
<dbReference type="HOGENOM" id="CLU_025322_0_1_5"/>
<dbReference type="InterPro" id="IPR036779">
    <property type="entry name" value="LysM_dom_sf"/>
</dbReference>
<dbReference type="Proteomes" id="UP000006833">
    <property type="component" value="Chromosome"/>
</dbReference>
<dbReference type="PANTHER" id="PTHR34700:SF4">
    <property type="entry name" value="PHAGE-LIKE ELEMENT PBSX PROTEIN XKDP"/>
    <property type="match status" value="1"/>
</dbReference>
<evidence type="ECO:0000313" key="5">
    <source>
        <dbReference type="Proteomes" id="UP000006833"/>
    </source>
</evidence>
<evidence type="ECO:0000259" key="3">
    <source>
        <dbReference type="PROSITE" id="PS51782"/>
    </source>
</evidence>
<dbReference type="PANTHER" id="PTHR34700">
    <property type="entry name" value="POTASSIUM BINDING PROTEIN KBP"/>
    <property type="match status" value="1"/>
</dbReference>
<feature type="region of interest" description="Disordered" evidence="1">
    <location>
        <begin position="244"/>
        <end position="311"/>
    </location>
</feature>
<keyword evidence="2" id="KW-0812">Transmembrane</keyword>
<reference evidence="5" key="1">
    <citation type="journal article" date="2010" name="ISME J.">
        <title>The complete genome sequence of the algal symbiont Dinoroseobacter shibae: a hitchhiker's guide to life in the sea.</title>
        <authorList>
            <person name="Wagner-Dobler I."/>
            <person name="Ballhausen B."/>
            <person name="Berger M."/>
            <person name="Brinkhoff T."/>
            <person name="Buchholz I."/>
            <person name="Bunk B."/>
            <person name="Cypionka H."/>
            <person name="Daniel R."/>
            <person name="Drepper T."/>
            <person name="Gerdts G."/>
            <person name="Hahnke S."/>
            <person name="Han C."/>
            <person name="Jahn D."/>
            <person name="Kalhoefer D."/>
            <person name="Kiss H."/>
            <person name="Klenk H.P."/>
            <person name="Kyrpides N."/>
            <person name="Liebl W."/>
            <person name="Liesegang H."/>
            <person name="Meincke L."/>
            <person name="Pati A."/>
            <person name="Petersen J."/>
            <person name="Piekarski T."/>
            <person name="Pommerenke C."/>
            <person name="Pradella S."/>
            <person name="Pukall R."/>
            <person name="Rabus R."/>
            <person name="Stackebrandt E."/>
            <person name="Thole S."/>
            <person name="Thompson L."/>
            <person name="Tielen P."/>
            <person name="Tomasch J."/>
            <person name="von Jan M."/>
            <person name="Wanphrut N."/>
            <person name="Wichels A."/>
            <person name="Zech H."/>
            <person name="Simon M."/>
        </authorList>
    </citation>
    <scope>NUCLEOTIDE SEQUENCE [LARGE SCALE GENOMIC DNA]</scope>
    <source>
        <strain evidence="5">DSM 16493 / NCIMB 14021 / DFL 12</strain>
    </source>
</reference>
<evidence type="ECO:0000256" key="2">
    <source>
        <dbReference type="SAM" id="Phobius"/>
    </source>
</evidence>
<keyword evidence="2" id="KW-1133">Transmembrane helix</keyword>
<keyword evidence="5" id="KW-1185">Reference proteome</keyword>
<feature type="transmembrane region" description="Helical" evidence="2">
    <location>
        <begin position="16"/>
        <end position="36"/>
    </location>
</feature>
<dbReference type="SMR" id="A8LMG3"/>
<dbReference type="AlphaFoldDB" id="A8LMG3"/>
<evidence type="ECO:0000313" key="4">
    <source>
        <dbReference type="EMBL" id="ABV93508.1"/>
    </source>
</evidence>
<feature type="compositionally biased region" description="Low complexity" evidence="1">
    <location>
        <begin position="292"/>
        <end position="311"/>
    </location>
</feature>
<feature type="compositionally biased region" description="Low complexity" evidence="1">
    <location>
        <begin position="103"/>
        <end position="151"/>
    </location>
</feature>
<gene>
    <name evidence="4" type="ordered locus">Dshi_1766</name>
</gene>